<evidence type="ECO:0000256" key="3">
    <source>
        <dbReference type="ARBA" id="ARBA00022840"/>
    </source>
</evidence>
<accession>E7C3J6</accession>
<dbReference type="NCBIfam" id="TIGR02727">
    <property type="entry name" value="MTHFS_bact"/>
    <property type="match status" value="1"/>
</dbReference>
<dbReference type="GO" id="GO:0030272">
    <property type="term" value="F:5-formyltetrahydrofolate cyclo-ligase activity"/>
    <property type="evidence" value="ECO:0007669"/>
    <property type="project" value="UniProtKB-EC"/>
</dbReference>
<dbReference type="InterPro" id="IPR037171">
    <property type="entry name" value="NagB/RpiA_transferase-like"/>
</dbReference>
<dbReference type="GO" id="GO:0005524">
    <property type="term" value="F:ATP binding"/>
    <property type="evidence" value="ECO:0007669"/>
    <property type="project" value="UniProtKB-KW"/>
</dbReference>
<dbReference type="InterPro" id="IPR002698">
    <property type="entry name" value="FTHF_cligase"/>
</dbReference>
<feature type="binding site" evidence="4">
    <location>
        <begin position="22"/>
        <end position="26"/>
    </location>
    <ligand>
        <name>ATP</name>
        <dbReference type="ChEBI" id="CHEBI:30616"/>
    </ligand>
</feature>
<evidence type="ECO:0000256" key="2">
    <source>
        <dbReference type="ARBA" id="ARBA00022741"/>
    </source>
</evidence>
<keyword evidence="3 4" id="KW-0067">ATP-binding</keyword>
<dbReference type="EMBL" id="GU567972">
    <property type="protein sequence ID" value="ADI22020.1"/>
    <property type="molecule type" value="Genomic_DNA"/>
</dbReference>
<dbReference type="PIRSF" id="PIRSF006806">
    <property type="entry name" value="FTHF_cligase"/>
    <property type="match status" value="1"/>
</dbReference>
<sequence length="214" mass="24152">MTRRPRRERELGRGGEELVAAKRELRDELRRRRQQWSLSQARSAADSACEALIASAEFEMADNVAFYCAVDGELDVRAAFERSIQLGKRCFLPRCTDSRELEFVAVGQWESLRSGRYGIPEPVGEAERLPSEAVLVLVPGVAFDREGNRLGMGRGYYDRTFSREVLAGAKRMGVGFSWQLVDRVPRGKLDLGMDFILVESGVLHVRDEERGVSR</sequence>
<dbReference type="Pfam" id="PF01812">
    <property type="entry name" value="5-FTHF_cyc-lig"/>
    <property type="match status" value="1"/>
</dbReference>
<dbReference type="EC" id="6.3.3.2" evidence="5"/>
<evidence type="ECO:0000256" key="5">
    <source>
        <dbReference type="RuleBase" id="RU361279"/>
    </source>
</evidence>
<proteinExistence type="inferred from homology"/>
<dbReference type="PANTHER" id="PTHR23407:SF1">
    <property type="entry name" value="5-FORMYLTETRAHYDROFOLATE CYCLO-LIGASE"/>
    <property type="match status" value="1"/>
</dbReference>
<dbReference type="Gene3D" id="3.40.50.10420">
    <property type="entry name" value="NagB/RpiA/CoA transferase-like"/>
    <property type="match status" value="1"/>
</dbReference>
<name>E7C3J6_9BACT</name>
<keyword evidence="2 4" id="KW-0547">Nucleotide-binding</keyword>
<dbReference type="GO" id="GO:0046872">
    <property type="term" value="F:metal ion binding"/>
    <property type="evidence" value="ECO:0007669"/>
    <property type="project" value="UniProtKB-KW"/>
</dbReference>
<dbReference type="PANTHER" id="PTHR23407">
    <property type="entry name" value="ATPASE INHIBITOR/5-FORMYLTETRAHYDROFOLATE CYCLO-LIGASE"/>
    <property type="match status" value="1"/>
</dbReference>
<keyword evidence="5" id="KW-0479">Metal-binding</keyword>
<keyword evidence="6" id="KW-0436">Ligase</keyword>
<comment type="similarity">
    <text evidence="1 5">Belongs to the 5-formyltetrahydrofolate cyclo-ligase family.</text>
</comment>
<evidence type="ECO:0000256" key="1">
    <source>
        <dbReference type="ARBA" id="ARBA00010638"/>
    </source>
</evidence>
<protein>
    <recommendedName>
        <fullName evidence="5">5-formyltetrahydrofolate cyclo-ligase</fullName>
        <ecNumber evidence="5">6.3.3.2</ecNumber>
    </recommendedName>
</protein>
<comment type="catalytic activity">
    <reaction evidence="5">
        <text>(6S)-5-formyl-5,6,7,8-tetrahydrofolate + ATP = (6R)-5,10-methenyltetrahydrofolate + ADP + phosphate</text>
        <dbReference type="Rhea" id="RHEA:10488"/>
        <dbReference type="ChEBI" id="CHEBI:30616"/>
        <dbReference type="ChEBI" id="CHEBI:43474"/>
        <dbReference type="ChEBI" id="CHEBI:57455"/>
        <dbReference type="ChEBI" id="CHEBI:57457"/>
        <dbReference type="ChEBI" id="CHEBI:456216"/>
        <dbReference type="EC" id="6.3.3.2"/>
    </reaction>
</comment>
<dbReference type="GO" id="GO:0035999">
    <property type="term" value="P:tetrahydrofolate interconversion"/>
    <property type="evidence" value="ECO:0007669"/>
    <property type="project" value="TreeGrafter"/>
</dbReference>
<reference evidence="6" key="1">
    <citation type="submission" date="2010-01" db="EMBL/GenBank/DDBJ databases">
        <title>Genome fragments of uncultured bacteria from the North Pacific subtropical Gyre.</title>
        <authorList>
            <person name="Pham V.D."/>
            <person name="Delong E.F."/>
        </authorList>
    </citation>
    <scope>NUCLEOTIDE SEQUENCE</scope>
</reference>
<evidence type="ECO:0000313" key="6">
    <source>
        <dbReference type="EMBL" id="ADI22020.1"/>
    </source>
</evidence>
<dbReference type="InterPro" id="IPR024185">
    <property type="entry name" value="FTHF_cligase-like_sf"/>
</dbReference>
<comment type="cofactor">
    <cofactor evidence="5">
        <name>Mg(2+)</name>
        <dbReference type="ChEBI" id="CHEBI:18420"/>
    </cofactor>
</comment>
<organism evidence="6">
    <name type="scientific">uncultured myxobacterium HF0200_01L06</name>
    <dbReference type="NCBI Taxonomy" id="723556"/>
    <lineage>
        <taxon>Bacteria</taxon>
        <taxon>Pseudomonadati</taxon>
        <taxon>Myxococcota</taxon>
        <taxon>Myxococcia</taxon>
        <taxon>Myxococcales</taxon>
        <taxon>environmental samples</taxon>
    </lineage>
</organism>
<keyword evidence="5" id="KW-0460">Magnesium</keyword>
<feature type="binding site" evidence="4">
    <location>
        <begin position="149"/>
        <end position="157"/>
    </location>
    <ligand>
        <name>ATP</name>
        <dbReference type="ChEBI" id="CHEBI:30616"/>
    </ligand>
</feature>
<dbReference type="GO" id="GO:0009396">
    <property type="term" value="P:folic acid-containing compound biosynthetic process"/>
    <property type="evidence" value="ECO:0007669"/>
    <property type="project" value="TreeGrafter"/>
</dbReference>
<dbReference type="SUPFAM" id="SSF100950">
    <property type="entry name" value="NagB/RpiA/CoA transferase-like"/>
    <property type="match status" value="1"/>
</dbReference>
<feature type="binding site" evidence="4">
    <location>
        <position position="73"/>
    </location>
    <ligand>
        <name>substrate</name>
    </ligand>
</feature>
<dbReference type="AlphaFoldDB" id="E7C3J6"/>
<evidence type="ECO:0000256" key="4">
    <source>
        <dbReference type="PIRSR" id="PIRSR006806-1"/>
    </source>
</evidence>